<keyword evidence="1" id="KW-0472">Membrane</keyword>
<dbReference type="Proteomes" id="UP000053958">
    <property type="component" value="Unassembled WGS sequence"/>
</dbReference>
<dbReference type="PANTHER" id="PTHR10556">
    <property type="entry name" value="3-OXO-5-ALPHA-STEROID 4-DEHYDROGENASE"/>
    <property type="match status" value="1"/>
</dbReference>
<dbReference type="AlphaFoldDB" id="A0A0F4YTA3"/>
<accession>A0A0F4YTA3</accession>
<evidence type="ECO:0000313" key="3">
    <source>
        <dbReference type="Proteomes" id="UP000053958"/>
    </source>
</evidence>
<reference evidence="2 3" key="1">
    <citation type="submission" date="2015-04" db="EMBL/GenBank/DDBJ databases">
        <authorList>
            <person name="Heijne W.H."/>
            <person name="Fedorova N.D."/>
            <person name="Nierman W.C."/>
            <person name="Vollebregt A.W."/>
            <person name="Zhao Z."/>
            <person name="Wu L."/>
            <person name="Kumar M."/>
            <person name="Stam H."/>
            <person name="van den Berg M.A."/>
            <person name="Pel H.J."/>
        </authorList>
    </citation>
    <scope>NUCLEOTIDE SEQUENCE [LARGE SCALE GENOMIC DNA]</scope>
    <source>
        <strain evidence="2 3">CBS 393.64</strain>
    </source>
</reference>
<dbReference type="GO" id="GO:0016491">
    <property type="term" value="F:oxidoreductase activity"/>
    <property type="evidence" value="ECO:0007669"/>
    <property type="project" value="TreeGrafter"/>
</dbReference>
<dbReference type="GeneID" id="25316828"/>
<dbReference type="STRING" id="1408163.A0A0F4YTA3"/>
<dbReference type="RefSeq" id="XP_013328134.1">
    <property type="nucleotide sequence ID" value="XM_013472680.1"/>
</dbReference>
<keyword evidence="3" id="KW-1185">Reference proteome</keyword>
<dbReference type="Pfam" id="PF06966">
    <property type="entry name" value="DUF1295"/>
    <property type="match status" value="1"/>
</dbReference>
<evidence type="ECO:0000256" key="1">
    <source>
        <dbReference type="SAM" id="Phobius"/>
    </source>
</evidence>
<dbReference type="OrthoDB" id="5788137at2759"/>
<evidence type="ECO:0000313" key="2">
    <source>
        <dbReference type="EMBL" id="KKA21522.1"/>
    </source>
</evidence>
<keyword evidence="1" id="KW-1133">Transmembrane helix</keyword>
<sequence length="360" mass="40082">MTMAAAAAAGFLPSLAAFFPPTPEAYAFQLRIFQYFPLVTISQWFSSYHPAGKTSLPRDRFNIPGRVAWCLMELVGPVQLVYILARLPQQQPNIVSLSSLPLWNKIAAALYVVHYFNRAVVNPLFVAPSISPVRADVFLFAAFFNWLNSACLGAWLVGYRANVEGFNTVPVPSSSSELGPVQRILPYVGLAIFTIGMVGNILSERTLWRLRREEAHRRAAAAAEKDKKETTTTTTTTKKNPYSKVYVIPPPKGLFRWILYPHYALEWLEWFGFVLIGTAATTTTTTTTTPPIKLAPWLIPFAKLAEKLHLPLPLPALVFVLNIISTMLPQARRGRKWYAEKFGKEAVAGRSATIPGISFL</sequence>
<comment type="caution">
    <text evidence="2">The sequence shown here is derived from an EMBL/GenBank/DDBJ whole genome shotgun (WGS) entry which is preliminary data.</text>
</comment>
<name>A0A0F4YTA3_RASE3</name>
<gene>
    <name evidence="2" type="ORF">T310_4480</name>
</gene>
<feature type="transmembrane region" description="Helical" evidence="1">
    <location>
        <begin position="184"/>
        <end position="202"/>
    </location>
</feature>
<organism evidence="2 3">
    <name type="scientific">Rasamsonia emersonii (strain ATCC 16479 / CBS 393.64 / IMI 116815)</name>
    <dbReference type="NCBI Taxonomy" id="1408163"/>
    <lineage>
        <taxon>Eukaryota</taxon>
        <taxon>Fungi</taxon>
        <taxon>Dikarya</taxon>
        <taxon>Ascomycota</taxon>
        <taxon>Pezizomycotina</taxon>
        <taxon>Eurotiomycetes</taxon>
        <taxon>Eurotiomycetidae</taxon>
        <taxon>Eurotiales</taxon>
        <taxon>Trichocomaceae</taxon>
        <taxon>Rasamsonia</taxon>
    </lineage>
</organism>
<proteinExistence type="predicted"/>
<dbReference type="PANTHER" id="PTHR10556:SF43">
    <property type="entry name" value="STEROID 5-ALPHA-REDUCTASE DET2"/>
    <property type="match status" value="1"/>
</dbReference>
<feature type="transmembrane region" description="Helical" evidence="1">
    <location>
        <begin position="267"/>
        <end position="288"/>
    </location>
</feature>
<protein>
    <submittedName>
        <fullName evidence="2">3-oxo-5-alpha-steroid 4-dehydrogenase family protein</fullName>
    </submittedName>
</protein>
<feature type="transmembrane region" description="Helical" evidence="1">
    <location>
        <begin position="137"/>
        <end position="157"/>
    </location>
</feature>
<dbReference type="InterPro" id="IPR039357">
    <property type="entry name" value="SRD5A/TECR"/>
</dbReference>
<dbReference type="EMBL" id="LASV01000182">
    <property type="protein sequence ID" value="KKA21522.1"/>
    <property type="molecule type" value="Genomic_DNA"/>
</dbReference>
<dbReference type="InterPro" id="IPR010721">
    <property type="entry name" value="UstE-like"/>
</dbReference>
<dbReference type="PROSITE" id="PS50244">
    <property type="entry name" value="S5A_REDUCTASE"/>
    <property type="match status" value="1"/>
</dbReference>
<feature type="transmembrane region" description="Helical" evidence="1">
    <location>
        <begin position="308"/>
        <end position="328"/>
    </location>
</feature>
<keyword evidence="1" id="KW-0812">Transmembrane</keyword>